<evidence type="ECO:0000313" key="2">
    <source>
        <dbReference type="EMBL" id="THG10339.1"/>
    </source>
</evidence>
<dbReference type="AlphaFoldDB" id="A0A4S4E372"/>
<dbReference type="EMBL" id="SDRB02007932">
    <property type="protein sequence ID" value="THG10339.1"/>
    <property type="molecule type" value="Genomic_DNA"/>
</dbReference>
<dbReference type="Proteomes" id="UP000306102">
    <property type="component" value="Unassembled WGS sequence"/>
</dbReference>
<accession>A0A4S4E372</accession>
<comment type="caution">
    <text evidence="2">The sequence shown here is derived from an EMBL/GenBank/DDBJ whole genome shotgun (WGS) entry which is preliminary data.</text>
</comment>
<dbReference type="Pfam" id="PF03087">
    <property type="entry name" value="BPS1"/>
    <property type="match status" value="1"/>
</dbReference>
<dbReference type="GO" id="GO:0048367">
    <property type="term" value="P:shoot system development"/>
    <property type="evidence" value="ECO:0007669"/>
    <property type="project" value="InterPro"/>
</dbReference>
<dbReference type="PANTHER" id="PTHR33070">
    <property type="entry name" value="OS06G0725500 PROTEIN"/>
    <property type="match status" value="1"/>
</dbReference>
<proteinExistence type="predicted"/>
<name>A0A4S4E372_CAMSN</name>
<evidence type="ECO:0000256" key="1">
    <source>
        <dbReference type="SAM" id="Coils"/>
    </source>
</evidence>
<keyword evidence="3" id="KW-1185">Reference proteome</keyword>
<dbReference type="GO" id="GO:0048364">
    <property type="term" value="P:root development"/>
    <property type="evidence" value="ECO:0007669"/>
    <property type="project" value="InterPro"/>
</dbReference>
<organism evidence="2 3">
    <name type="scientific">Camellia sinensis var. sinensis</name>
    <name type="common">China tea</name>
    <dbReference type="NCBI Taxonomy" id="542762"/>
    <lineage>
        <taxon>Eukaryota</taxon>
        <taxon>Viridiplantae</taxon>
        <taxon>Streptophyta</taxon>
        <taxon>Embryophyta</taxon>
        <taxon>Tracheophyta</taxon>
        <taxon>Spermatophyta</taxon>
        <taxon>Magnoliopsida</taxon>
        <taxon>eudicotyledons</taxon>
        <taxon>Gunneridae</taxon>
        <taxon>Pentapetalae</taxon>
        <taxon>asterids</taxon>
        <taxon>Ericales</taxon>
        <taxon>Theaceae</taxon>
        <taxon>Camellia</taxon>
    </lineage>
</organism>
<protein>
    <recommendedName>
        <fullName evidence="4">DUF241 domain protein</fullName>
    </recommendedName>
</protein>
<feature type="coiled-coil region" evidence="1">
    <location>
        <begin position="238"/>
        <end position="265"/>
    </location>
</feature>
<evidence type="ECO:0008006" key="4">
    <source>
        <dbReference type="Google" id="ProtNLM"/>
    </source>
</evidence>
<keyword evidence="1" id="KW-0175">Coiled coil</keyword>
<sequence length="279" mass="31492">MASSPLRSKLIYHARSVSLPSRPHPLIPQVNEHLSSVDNKLSSLKDMYNCLDDLLLLPHTQKVFAQLCHEKWVEEALDGYLRLLDVCAAAKDVSSQTKQDVQGLLSVLRRRRETNYFSGYLASRMKAKKAIQKSLKDLKSIKSKNTGLASDKDCKTLEIVVLLNEVEAATVGVFESLLSYVAGTKMQSRLGGFSLVSKLMHRKGVDEETNANEFEKFDDVLQTLTDHRTSKTDSIIHIESLRNQLGEMELSIQELEKGLESLFRRLIKTRVSLLNILNH</sequence>
<dbReference type="PANTHER" id="PTHR33070:SF129">
    <property type="entry name" value="DUF241 DOMAIN PROTEIN"/>
    <property type="match status" value="1"/>
</dbReference>
<dbReference type="InterPro" id="IPR004320">
    <property type="entry name" value="BPS1_pln"/>
</dbReference>
<reference evidence="2 3" key="1">
    <citation type="journal article" date="2018" name="Proc. Natl. Acad. Sci. U.S.A.">
        <title>Draft genome sequence of Camellia sinensis var. sinensis provides insights into the evolution of the tea genome and tea quality.</title>
        <authorList>
            <person name="Wei C."/>
            <person name="Yang H."/>
            <person name="Wang S."/>
            <person name="Zhao J."/>
            <person name="Liu C."/>
            <person name="Gao L."/>
            <person name="Xia E."/>
            <person name="Lu Y."/>
            <person name="Tai Y."/>
            <person name="She G."/>
            <person name="Sun J."/>
            <person name="Cao H."/>
            <person name="Tong W."/>
            <person name="Gao Q."/>
            <person name="Li Y."/>
            <person name="Deng W."/>
            <person name="Jiang X."/>
            <person name="Wang W."/>
            <person name="Chen Q."/>
            <person name="Zhang S."/>
            <person name="Li H."/>
            <person name="Wu J."/>
            <person name="Wang P."/>
            <person name="Li P."/>
            <person name="Shi C."/>
            <person name="Zheng F."/>
            <person name="Jian J."/>
            <person name="Huang B."/>
            <person name="Shan D."/>
            <person name="Shi M."/>
            <person name="Fang C."/>
            <person name="Yue Y."/>
            <person name="Li F."/>
            <person name="Li D."/>
            <person name="Wei S."/>
            <person name="Han B."/>
            <person name="Jiang C."/>
            <person name="Yin Y."/>
            <person name="Xia T."/>
            <person name="Zhang Z."/>
            <person name="Bennetzen J.L."/>
            <person name="Zhao S."/>
            <person name="Wan X."/>
        </authorList>
    </citation>
    <scope>NUCLEOTIDE SEQUENCE [LARGE SCALE GENOMIC DNA]</scope>
    <source>
        <strain evidence="3">cv. Shuchazao</strain>
        <tissue evidence="2">Leaf</tissue>
    </source>
</reference>
<evidence type="ECO:0000313" key="3">
    <source>
        <dbReference type="Proteomes" id="UP000306102"/>
    </source>
</evidence>
<gene>
    <name evidence="2" type="ORF">TEA_029349</name>
</gene>